<dbReference type="EMBL" id="CP081495">
    <property type="protein sequence ID" value="UYW02597.1"/>
    <property type="molecule type" value="Genomic_DNA"/>
</dbReference>
<dbReference type="CDD" id="cd18873">
    <property type="entry name" value="NUDIX_NadM_like"/>
    <property type="match status" value="1"/>
</dbReference>
<dbReference type="InterPro" id="IPR000086">
    <property type="entry name" value="NUDIX_hydrolase_dom"/>
</dbReference>
<proteinExistence type="predicted"/>
<keyword evidence="3" id="KW-1185">Reference proteome</keyword>
<dbReference type="GO" id="GO:0016787">
    <property type="term" value="F:hydrolase activity"/>
    <property type="evidence" value="ECO:0007669"/>
    <property type="project" value="UniProtKB-KW"/>
</dbReference>
<evidence type="ECO:0000313" key="2">
    <source>
        <dbReference type="EMBL" id="UYW02597.1"/>
    </source>
</evidence>
<accession>A0ABY6M2R9</accession>
<dbReference type="Pfam" id="PF00293">
    <property type="entry name" value="NUDIX"/>
    <property type="match status" value="1"/>
</dbReference>
<dbReference type="PANTHER" id="PTHR43736">
    <property type="entry name" value="ADP-RIBOSE PYROPHOSPHATASE"/>
    <property type="match status" value="1"/>
</dbReference>
<sequence length="139" mass="15630">MMRVSNIFLTVDIVLFKKQNTATKVLLIKRKNEPFKDCWALPGGFVDQDEDLHAAALRELEEETSIKLTALKQLGAFGTPKRDPRSHVVSVAYFAYVATDTTAVAQDDAKDVAWFDLENLPEIAFDHADILKLACSRYL</sequence>
<feature type="domain" description="Nudix hydrolase" evidence="1">
    <location>
        <begin position="6"/>
        <end position="139"/>
    </location>
</feature>
<protein>
    <submittedName>
        <fullName evidence="2">NUDIX hydrolase</fullName>
    </submittedName>
</protein>
<evidence type="ECO:0000259" key="1">
    <source>
        <dbReference type="PROSITE" id="PS51462"/>
    </source>
</evidence>
<organism evidence="2 3">
    <name type="scientific">Flavobacterium agricola</name>
    <dbReference type="NCBI Taxonomy" id="2870839"/>
    <lineage>
        <taxon>Bacteria</taxon>
        <taxon>Pseudomonadati</taxon>
        <taxon>Bacteroidota</taxon>
        <taxon>Flavobacteriia</taxon>
        <taxon>Flavobacteriales</taxon>
        <taxon>Flavobacteriaceae</taxon>
        <taxon>Flavobacterium</taxon>
    </lineage>
</organism>
<dbReference type="Gene3D" id="3.90.79.10">
    <property type="entry name" value="Nucleoside Triphosphate Pyrophosphohydrolase"/>
    <property type="match status" value="1"/>
</dbReference>
<dbReference type="PROSITE" id="PS51462">
    <property type="entry name" value="NUDIX"/>
    <property type="match status" value="1"/>
</dbReference>
<reference evidence="2" key="1">
    <citation type="submission" date="2021-08" db="EMBL/GenBank/DDBJ databases">
        <title>Flavobacterium sp. strain CC-SYL302.</title>
        <authorList>
            <person name="Lin S.-Y."/>
            <person name="Lee T.-H."/>
            <person name="Young C.-C."/>
        </authorList>
    </citation>
    <scope>NUCLEOTIDE SEQUENCE</scope>
    <source>
        <strain evidence="2">CC-SYL302</strain>
    </source>
</reference>
<dbReference type="InterPro" id="IPR015797">
    <property type="entry name" value="NUDIX_hydrolase-like_dom_sf"/>
</dbReference>
<dbReference type="PANTHER" id="PTHR43736:SF5">
    <property type="entry name" value="NUDIX HYDROLASE DOMAIN-CONTAINING PROTEIN"/>
    <property type="match status" value="1"/>
</dbReference>
<dbReference type="Proteomes" id="UP001163328">
    <property type="component" value="Chromosome"/>
</dbReference>
<name>A0ABY6M2R9_9FLAO</name>
<keyword evidence="2" id="KW-0378">Hydrolase</keyword>
<gene>
    <name evidence="2" type="ORF">K5I29_04015</name>
</gene>
<dbReference type="SUPFAM" id="SSF55811">
    <property type="entry name" value="Nudix"/>
    <property type="match status" value="1"/>
</dbReference>
<evidence type="ECO:0000313" key="3">
    <source>
        <dbReference type="Proteomes" id="UP001163328"/>
    </source>
</evidence>